<dbReference type="InterPro" id="IPR013538">
    <property type="entry name" value="ASHA1/2-like_C"/>
</dbReference>
<keyword evidence="4" id="KW-1185">Reference proteome</keyword>
<accession>A0A2G5P8D2</accession>
<dbReference type="Gene3D" id="3.30.530.20">
    <property type="match status" value="1"/>
</dbReference>
<dbReference type="OrthoDB" id="8417725at2"/>
<dbReference type="Proteomes" id="UP000230551">
    <property type="component" value="Unassembled WGS sequence"/>
</dbReference>
<dbReference type="Pfam" id="PF08327">
    <property type="entry name" value="AHSA1"/>
    <property type="match status" value="1"/>
</dbReference>
<organism evidence="3 4">
    <name type="scientific">Mycolicibacterium brumae</name>
    <dbReference type="NCBI Taxonomy" id="85968"/>
    <lineage>
        <taxon>Bacteria</taxon>
        <taxon>Bacillati</taxon>
        <taxon>Actinomycetota</taxon>
        <taxon>Actinomycetes</taxon>
        <taxon>Mycobacteriales</taxon>
        <taxon>Mycobacteriaceae</taxon>
        <taxon>Mycolicibacterium</taxon>
    </lineage>
</organism>
<dbReference type="InterPro" id="IPR023393">
    <property type="entry name" value="START-like_dom_sf"/>
</dbReference>
<name>A0A2G5P8D2_9MYCO</name>
<dbReference type="STRING" id="85968.GCA_900073015_00696"/>
<comment type="similarity">
    <text evidence="1">Belongs to the AHA1 family.</text>
</comment>
<comment type="caution">
    <text evidence="3">The sequence shown here is derived from an EMBL/GenBank/DDBJ whole genome shotgun (WGS) entry which is preliminary data.</text>
</comment>
<gene>
    <name evidence="3" type="ORF">CQY22_012495</name>
</gene>
<proteinExistence type="inferred from homology"/>
<evidence type="ECO:0000313" key="4">
    <source>
        <dbReference type="Proteomes" id="UP000230551"/>
    </source>
</evidence>
<protein>
    <submittedName>
        <fullName evidence="3">SRPBCC domain-containing protein</fullName>
    </submittedName>
</protein>
<dbReference type="SUPFAM" id="SSF55961">
    <property type="entry name" value="Bet v1-like"/>
    <property type="match status" value="1"/>
</dbReference>
<dbReference type="AlphaFoldDB" id="A0A2G5P8D2"/>
<reference evidence="3 4" key="1">
    <citation type="journal article" date="2017" name="Infect. Genet. Evol.">
        <title>The new phylogeny of the genus Mycobacterium: The old and the news.</title>
        <authorList>
            <person name="Tortoli E."/>
            <person name="Fedrizzi T."/>
            <person name="Meehan C.J."/>
            <person name="Trovato A."/>
            <person name="Grottola A."/>
            <person name="Giacobazzi E."/>
            <person name="Serpini G.F."/>
            <person name="Tagliazucchi S."/>
            <person name="Fabio A."/>
            <person name="Bettua C."/>
            <person name="Bertorelli R."/>
            <person name="Frascaro F."/>
            <person name="De Sanctis V."/>
            <person name="Pecorari M."/>
            <person name="Jousson O."/>
            <person name="Segata N."/>
            <person name="Cirillo D.M."/>
        </authorList>
    </citation>
    <scope>NUCLEOTIDE SEQUENCE [LARGE SCALE GENOMIC DNA]</scope>
    <source>
        <strain evidence="3 4">CIP1034565</strain>
    </source>
</reference>
<dbReference type="RefSeq" id="WP_090586063.1">
    <property type="nucleotide sequence ID" value="NZ_CP104302.1"/>
</dbReference>
<feature type="domain" description="Activator of Hsp90 ATPase homologue 1/2-like C-terminal" evidence="2">
    <location>
        <begin position="21"/>
        <end position="139"/>
    </location>
</feature>
<evidence type="ECO:0000259" key="2">
    <source>
        <dbReference type="Pfam" id="PF08327"/>
    </source>
</evidence>
<evidence type="ECO:0000256" key="1">
    <source>
        <dbReference type="ARBA" id="ARBA00006817"/>
    </source>
</evidence>
<dbReference type="EMBL" id="PDCN02000016">
    <property type="protein sequence ID" value="PIB74517.1"/>
    <property type="molecule type" value="Genomic_DNA"/>
</dbReference>
<dbReference type="CDD" id="cd07814">
    <property type="entry name" value="SRPBCC_CalC_Aha1-like"/>
    <property type="match status" value="1"/>
</dbReference>
<sequence>MPVKHSDDLRWVEMELVVPGTPDQLWQAVATGPGNAAWFTPTQIDGRVGGTVVFDLGDYGESIAEITVWDPPRRLGYVERDWAGNAPPLTTEISVTGRPDGALLRMRHTLESGSDEWDPHLEGFEAGWPGCFEVLRLYLANFAGLPAVTVGATGAAATAAHAGAWKTLTSLLGLAGADVGDERSLTPGPQTLTGVVERVSQDNKQRYLLLRLTQPGAGAALIGTYDAGERVNANVICYFYGDDAADRAAGVEDSWRDWLSENIGPPPAVPAC</sequence>
<evidence type="ECO:0000313" key="3">
    <source>
        <dbReference type="EMBL" id="PIB74517.1"/>
    </source>
</evidence>